<gene>
    <name evidence="1" type="ORF">M8523_15140</name>
</gene>
<organism evidence="1 2">
    <name type="scientific">Lichenifustis flavocetrariae</name>
    <dbReference type="NCBI Taxonomy" id="2949735"/>
    <lineage>
        <taxon>Bacteria</taxon>
        <taxon>Pseudomonadati</taxon>
        <taxon>Pseudomonadota</taxon>
        <taxon>Alphaproteobacteria</taxon>
        <taxon>Hyphomicrobiales</taxon>
        <taxon>Lichenihabitantaceae</taxon>
        <taxon>Lichenifustis</taxon>
    </lineage>
</organism>
<dbReference type="EMBL" id="JAMOIM010000009">
    <property type="protein sequence ID" value="MCW6509357.1"/>
    <property type="molecule type" value="Genomic_DNA"/>
</dbReference>
<keyword evidence="2" id="KW-1185">Reference proteome</keyword>
<evidence type="ECO:0000313" key="2">
    <source>
        <dbReference type="Proteomes" id="UP001165667"/>
    </source>
</evidence>
<evidence type="ECO:0000313" key="1">
    <source>
        <dbReference type="EMBL" id="MCW6509357.1"/>
    </source>
</evidence>
<dbReference type="RefSeq" id="WP_282585723.1">
    <property type="nucleotide sequence ID" value="NZ_JAMOIM010000009.1"/>
</dbReference>
<dbReference type="Proteomes" id="UP001165667">
    <property type="component" value="Unassembled WGS sequence"/>
</dbReference>
<name>A0AA41Z4Y5_9HYPH</name>
<protein>
    <submittedName>
        <fullName evidence="1">Uncharacterized protein</fullName>
    </submittedName>
</protein>
<proteinExistence type="predicted"/>
<comment type="caution">
    <text evidence="1">The sequence shown here is derived from an EMBL/GenBank/DDBJ whole genome shotgun (WGS) entry which is preliminary data.</text>
</comment>
<reference evidence="1" key="1">
    <citation type="submission" date="2022-05" db="EMBL/GenBank/DDBJ databases">
        <authorList>
            <person name="Pankratov T."/>
        </authorList>
    </citation>
    <scope>NUCLEOTIDE SEQUENCE</scope>
    <source>
        <strain evidence="1">BP6-180914</strain>
    </source>
</reference>
<dbReference type="AlphaFoldDB" id="A0AA41Z4Y5"/>
<sequence length="74" mass="8283">MLASPAATDPEMKLEVLLDALLFMVRHSPVPNLGDALIADLHRTTLGDAKRRKIVDDLASRLRERDEFIDENDA</sequence>
<accession>A0AA41Z4Y5</accession>